<keyword evidence="1" id="KW-0547">Nucleotide-binding</keyword>
<comment type="similarity">
    <text evidence="1">Belongs to the helicase family.</text>
</comment>
<reference evidence="4" key="2">
    <citation type="journal article" date="2011" name="Proc. Natl. Acad. Sci. U.S.A.">
        <title>Obligate biotrophy features unraveled by the genomic analysis of rust fungi.</title>
        <authorList>
            <person name="Duplessis S."/>
            <person name="Cuomo C.A."/>
            <person name="Lin Y.-C."/>
            <person name="Aerts A."/>
            <person name="Tisserant E."/>
            <person name="Veneault-Fourrey C."/>
            <person name="Joly D.L."/>
            <person name="Hacquard S."/>
            <person name="Amselem J."/>
            <person name="Cantarel B.L."/>
            <person name="Chiu R."/>
            <person name="Coutinho P.M."/>
            <person name="Feau N."/>
            <person name="Field M."/>
            <person name="Frey P."/>
            <person name="Gelhaye E."/>
            <person name="Goldberg J."/>
            <person name="Grabherr M.G."/>
            <person name="Kodira C.D."/>
            <person name="Kohler A."/>
            <person name="Kuees U."/>
            <person name="Lindquist E.A."/>
            <person name="Lucas S.M."/>
            <person name="Mago R."/>
            <person name="Mauceli E."/>
            <person name="Morin E."/>
            <person name="Murat C."/>
            <person name="Pangilinan J.L."/>
            <person name="Park R."/>
            <person name="Pearson M."/>
            <person name="Quesneville H."/>
            <person name="Rouhier N."/>
            <person name="Sakthikumar S."/>
            <person name="Salamov A.A."/>
            <person name="Schmutz J."/>
            <person name="Selles B."/>
            <person name="Shapiro H."/>
            <person name="Tanguay P."/>
            <person name="Tuskan G.A."/>
            <person name="Henrissat B."/>
            <person name="Van de Peer Y."/>
            <person name="Rouze P."/>
            <person name="Ellis J.G."/>
            <person name="Dodds P.N."/>
            <person name="Schein J.E."/>
            <person name="Zhong S."/>
            <person name="Hamelin R.C."/>
            <person name="Grigoriev I.V."/>
            <person name="Szabo L.J."/>
            <person name="Martin F."/>
        </authorList>
    </citation>
    <scope>NUCLEOTIDE SEQUENCE [LARGE SCALE GENOMIC DNA]</scope>
    <source>
        <strain evidence="4">CRL 75-36-700-3 / race SCCL</strain>
    </source>
</reference>
<dbReference type="KEGG" id="pgr:PGTG_12589"/>
<dbReference type="GO" id="GO:0006281">
    <property type="term" value="P:DNA repair"/>
    <property type="evidence" value="ECO:0007669"/>
    <property type="project" value="UniProtKB-KW"/>
</dbReference>
<sequence length="94" mass="10879">MLLKWWTAHFKRYTIWRCYCDFWQTLPVVQQGNIFSQGAASLIGSFVWREVTVFSLSQNLRLRTNNALIGSDPGQAEFFADWLLEIGSGTQKKC</sequence>
<dbReference type="EC" id="5.6.2.3" evidence="1"/>
<dbReference type="GO" id="GO:0016887">
    <property type="term" value="F:ATP hydrolysis activity"/>
    <property type="evidence" value="ECO:0007669"/>
    <property type="project" value="RHEA"/>
</dbReference>
<keyword evidence="1" id="KW-0234">DNA repair</keyword>
<dbReference type="InterPro" id="IPR010285">
    <property type="entry name" value="DNA_helicase_pif1-like_DEAD"/>
</dbReference>
<evidence type="ECO:0000256" key="1">
    <source>
        <dbReference type="RuleBase" id="RU363044"/>
    </source>
</evidence>
<keyword evidence="1" id="KW-0067">ATP-binding</keyword>
<gene>
    <name evidence="3" type="ORF">PGTG_12589</name>
</gene>
<dbReference type="OrthoDB" id="5599845at2759"/>
<evidence type="ECO:0000313" key="4">
    <source>
        <dbReference type="Proteomes" id="UP000008783"/>
    </source>
</evidence>
<evidence type="ECO:0000259" key="2">
    <source>
        <dbReference type="Pfam" id="PF05970"/>
    </source>
</evidence>
<feature type="domain" description="DNA helicase Pif1-like DEAD-box helicase" evidence="2">
    <location>
        <begin position="21"/>
        <end position="92"/>
    </location>
</feature>
<dbReference type="Pfam" id="PF05970">
    <property type="entry name" value="PIF1"/>
    <property type="match status" value="1"/>
</dbReference>
<dbReference type="GO" id="GO:0043139">
    <property type="term" value="F:5'-3' DNA helicase activity"/>
    <property type="evidence" value="ECO:0007669"/>
    <property type="project" value="UniProtKB-EC"/>
</dbReference>
<dbReference type="GO" id="GO:0006310">
    <property type="term" value="P:DNA recombination"/>
    <property type="evidence" value="ECO:0007669"/>
    <property type="project" value="UniProtKB-KW"/>
</dbReference>
<evidence type="ECO:0000313" key="3">
    <source>
        <dbReference type="EMBL" id="EFP88142.1"/>
    </source>
</evidence>
<dbReference type="GO" id="GO:0005524">
    <property type="term" value="F:ATP binding"/>
    <property type="evidence" value="ECO:0007669"/>
    <property type="project" value="UniProtKB-KW"/>
</dbReference>
<dbReference type="RefSeq" id="XP_003332561.1">
    <property type="nucleotide sequence ID" value="XM_003332513.1"/>
</dbReference>
<keyword evidence="1" id="KW-0233">DNA recombination</keyword>
<organism evidence="3 4">
    <name type="scientific">Puccinia graminis f. sp. tritici (strain CRL 75-36-700-3 / race SCCL)</name>
    <name type="common">Black stem rust fungus</name>
    <dbReference type="NCBI Taxonomy" id="418459"/>
    <lineage>
        <taxon>Eukaryota</taxon>
        <taxon>Fungi</taxon>
        <taxon>Dikarya</taxon>
        <taxon>Basidiomycota</taxon>
        <taxon>Pucciniomycotina</taxon>
        <taxon>Pucciniomycetes</taxon>
        <taxon>Pucciniales</taxon>
        <taxon>Pucciniaceae</taxon>
        <taxon>Puccinia</taxon>
    </lineage>
</organism>
<keyword evidence="1" id="KW-0347">Helicase</keyword>
<dbReference type="GO" id="GO:0000723">
    <property type="term" value="P:telomere maintenance"/>
    <property type="evidence" value="ECO:0007669"/>
    <property type="project" value="InterPro"/>
</dbReference>
<comment type="cofactor">
    <cofactor evidence="1">
        <name>Mg(2+)</name>
        <dbReference type="ChEBI" id="CHEBI:18420"/>
    </cofactor>
</comment>
<keyword evidence="1" id="KW-0227">DNA damage</keyword>
<dbReference type="EMBL" id="DS178311">
    <property type="protein sequence ID" value="EFP88142.1"/>
    <property type="molecule type" value="Genomic_DNA"/>
</dbReference>
<reference key="1">
    <citation type="submission" date="2007-01" db="EMBL/GenBank/DDBJ databases">
        <title>The Genome Sequence of Puccinia graminis f. sp. tritici Strain CRL 75-36-700-3.</title>
        <authorList>
            <consortium name="The Broad Institute Genome Sequencing Platform"/>
            <person name="Birren B."/>
            <person name="Lander E."/>
            <person name="Galagan J."/>
            <person name="Nusbaum C."/>
            <person name="Devon K."/>
            <person name="Cuomo C."/>
            <person name="Jaffe D."/>
            <person name="Butler J."/>
            <person name="Alvarez P."/>
            <person name="Gnerre S."/>
            <person name="Grabherr M."/>
            <person name="Mauceli E."/>
            <person name="Brockman W."/>
            <person name="Young S."/>
            <person name="LaButti K."/>
            <person name="Sykes S."/>
            <person name="DeCaprio D."/>
            <person name="Crawford M."/>
            <person name="Koehrsen M."/>
            <person name="Engels R."/>
            <person name="Montgomery P."/>
            <person name="Pearson M."/>
            <person name="Howarth C."/>
            <person name="Larson L."/>
            <person name="White J."/>
            <person name="Zeng Q."/>
            <person name="Kodira C."/>
            <person name="Yandava C."/>
            <person name="Alvarado L."/>
            <person name="O'Leary S."/>
            <person name="Szabo L."/>
            <person name="Dean R."/>
            <person name="Schein J."/>
        </authorList>
    </citation>
    <scope>NUCLEOTIDE SEQUENCE</scope>
    <source>
        <strain>CRL 75-36-700-3</strain>
    </source>
</reference>
<dbReference type="HOGENOM" id="CLU_2387252_0_0_1"/>
<protein>
    <recommendedName>
        <fullName evidence="1">ATP-dependent DNA helicase</fullName>
        <ecNumber evidence="1">5.6.2.3</ecNumber>
    </recommendedName>
</protein>
<dbReference type="InParanoid" id="E3KUT2"/>
<accession>E3KUT2</accession>
<comment type="catalytic activity">
    <reaction evidence="1">
        <text>ATP + H2O = ADP + phosphate + H(+)</text>
        <dbReference type="Rhea" id="RHEA:13065"/>
        <dbReference type="ChEBI" id="CHEBI:15377"/>
        <dbReference type="ChEBI" id="CHEBI:15378"/>
        <dbReference type="ChEBI" id="CHEBI:30616"/>
        <dbReference type="ChEBI" id="CHEBI:43474"/>
        <dbReference type="ChEBI" id="CHEBI:456216"/>
        <dbReference type="EC" id="5.6.2.3"/>
    </reaction>
</comment>
<dbReference type="GeneID" id="10535365"/>
<proteinExistence type="inferred from homology"/>
<dbReference type="VEuPathDB" id="FungiDB:PGTG_12589"/>
<dbReference type="AlphaFoldDB" id="E3KUT2"/>
<keyword evidence="1" id="KW-0378">Hydrolase</keyword>
<dbReference type="Proteomes" id="UP000008783">
    <property type="component" value="Unassembled WGS sequence"/>
</dbReference>
<keyword evidence="4" id="KW-1185">Reference proteome</keyword>
<name>E3KUT2_PUCGT</name>